<sequence>MNVSIASFDEAEDETVFTYIEGTDKGPKEWGKLDPHWKLCDTRKLQSPIDIPSGKLQLVPSLGKLKMNYNPVPAVLKNRGHDIKHSPSEHTFNGTRYALELHMVHKSDHGEMAVTAVVYKYGRPDPFLSRVCMLNTFIEIYNGVLVFS</sequence>
<dbReference type="Gene3D" id="3.10.200.10">
    <property type="entry name" value="Alpha carbonic anhydrase"/>
    <property type="match status" value="2"/>
</dbReference>
<proteinExistence type="inferred from homology"/>
<dbReference type="InterPro" id="IPR041891">
    <property type="entry name" value="Alpha_CA_prokaryot-like"/>
</dbReference>
<organism evidence="6 7">
    <name type="scientific">Hibiscus syriacus</name>
    <name type="common">Rose of Sharon</name>
    <dbReference type="NCBI Taxonomy" id="106335"/>
    <lineage>
        <taxon>Eukaryota</taxon>
        <taxon>Viridiplantae</taxon>
        <taxon>Streptophyta</taxon>
        <taxon>Embryophyta</taxon>
        <taxon>Tracheophyta</taxon>
        <taxon>Spermatophyta</taxon>
        <taxon>Magnoliopsida</taxon>
        <taxon>eudicotyledons</taxon>
        <taxon>Gunneridae</taxon>
        <taxon>Pentapetalae</taxon>
        <taxon>rosids</taxon>
        <taxon>malvids</taxon>
        <taxon>Malvales</taxon>
        <taxon>Malvaceae</taxon>
        <taxon>Malvoideae</taxon>
        <taxon>Hibiscus</taxon>
    </lineage>
</organism>
<dbReference type="SMART" id="SM01057">
    <property type="entry name" value="Carb_anhydrase"/>
    <property type="match status" value="1"/>
</dbReference>
<name>A0A6A2ZH13_HIBSY</name>
<dbReference type="SUPFAM" id="SSF51069">
    <property type="entry name" value="Carbonic anhydrase"/>
    <property type="match status" value="1"/>
</dbReference>
<accession>A0A6A2ZH13</accession>
<dbReference type="GO" id="GO:0009570">
    <property type="term" value="C:chloroplast stroma"/>
    <property type="evidence" value="ECO:0007669"/>
    <property type="project" value="UniProtKB-SubCell"/>
</dbReference>
<comment type="similarity">
    <text evidence="3">Belongs to the alpha-class carbonic anhydrase family.</text>
</comment>
<feature type="domain" description="Alpha-carbonic anhydrase" evidence="5">
    <location>
        <begin position="19"/>
        <end position="147"/>
    </location>
</feature>
<dbReference type="InterPro" id="IPR036398">
    <property type="entry name" value="CA_dom_sf"/>
</dbReference>
<dbReference type="EMBL" id="VEPZ02001152">
    <property type="protein sequence ID" value="KAE8690422.1"/>
    <property type="molecule type" value="Genomic_DNA"/>
</dbReference>
<dbReference type="InterPro" id="IPR001148">
    <property type="entry name" value="CA_dom"/>
</dbReference>
<dbReference type="PANTHER" id="PTHR18952:SF271">
    <property type="entry name" value="ALPHA CARBONIC ANHYDRASE 4-RELATED"/>
    <property type="match status" value="1"/>
</dbReference>
<evidence type="ECO:0000313" key="7">
    <source>
        <dbReference type="Proteomes" id="UP000436088"/>
    </source>
</evidence>
<evidence type="ECO:0000256" key="4">
    <source>
        <dbReference type="ARBA" id="ARBA00048348"/>
    </source>
</evidence>
<evidence type="ECO:0000256" key="2">
    <source>
        <dbReference type="ARBA" id="ARBA00004470"/>
    </source>
</evidence>
<dbReference type="AlphaFoldDB" id="A0A6A2ZH13"/>
<dbReference type="GO" id="GO:0008270">
    <property type="term" value="F:zinc ion binding"/>
    <property type="evidence" value="ECO:0007669"/>
    <property type="project" value="InterPro"/>
</dbReference>
<evidence type="ECO:0000256" key="1">
    <source>
        <dbReference type="ARBA" id="ARBA00002904"/>
    </source>
</evidence>
<dbReference type="CDD" id="cd03124">
    <property type="entry name" value="alpha_CA_prokaryotic_like"/>
    <property type="match status" value="1"/>
</dbReference>
<dbReference type="InterPro" id="IPR023561">
    <property type="entry name" value="Carbonic_anhydrase_a-class"/>
</dbReference>
<gene>
    <name evidence="6" type="ORF">F3Y22_tig00110895pilonHSYRG00365</name>
</gene>
<comment type="catalytic activity">
    <reaction evidence="4">
        <text>hydrogencarbonate + H(+) = CO2 + H2O</text>
        <dbReference type="Rhea" id="RHEA:10748"/>
        <dbReference type="ChEBI" id="CHEBI:15377"/>
        <dbReference type="ChEBI" id="CHEBI:15378"/>
        <dbReference type="ChEBI" id="CHEBI:16526"/>
        <dbReference type="ChEBI" id="CHEBI:17544"/>
        <dbReference type="EC" id="4.2.1.1"/>
    </reaction>
</comment>
<comment type="function">
    <text evidence="1">Reversible hydration of carbon dioxide.</text>
</comment>
<dbReference type="GO" id="GO:0006730">
    <property type="term" value="P:one-carbon metabolic process"/>
    <property type="evidence" value="ECO:0007669"/>
    <property type="project" value="TreeGrafter"/>
</dbReference>
<dbReference type="GO" id="GO:0004089">
    <property type="term" value="F:carbonate dehydratase activity"/>
    <property type="evidence" value="ECO:0007669"/>
    <property type="project" value="UniProtKB-EC"/>
</dbReference>
<reference evidence="6" key="1">
    <citation type="submission" date="2019-09" db="EMBL/GenBank/DDBJ databases">
        <title>Draft genome information of white flower Hibiscus syriacus.</title>
        <authorList>
            <person name="Kim Y.-M."/>
        </authorList>
    </citation>
    <scope>NUCLEOTIDE SEQUENCE [LARGE SCALE GENOMIC DNA]</scope>
    <source>
        <strain evidence="6">YM2019G1</strain>
    </source>
</reference>
<keyword evidence="7" id="KW-1185">Reference proteome</keyword>
<evidence type="ECO:0000256" key="3">
    <source>
        <dbReference type="ARBA" id="ARBA00006365"/>
    </source>
</evidence>
<dbReference type="Proteomes" id="UP000436088">
    <property type="component" value="Unassembled WGS sequence"/>
</dbReference>
<protein>
    <recommendedName>
        <fullName evidence="5">Alpha-carbonic anhydrase domain-containing protein</fullName>
    </recommendedName>
</protein>
<evidence type="ECO:0000259" key="5">
    <source>
        <dbReference type="SMART" id="SM01057"/>
    </source>
</evidence>
<evidence type="ECO:0000313" key="6">
    <source>
        <dbReference type="EMBL" id="KAE8690422.1"/>
    </source>
</evidence>
<comment type="subcellular location">
    <subcellularLocation>
        <location evidence="2">Plastid</location>
        <location evidence="2">Chloroplast stroma</location>
    </subcellularLocation>
</comment>
<comment type="caution">
    <text evidence="6">The sequence shown here is derived from an EMBL/GenBank/DDBJ whole genome shotgun (WGS) entry which is preliminary data.</text>
</comment>
<dbReference type="PANTHER" id="PTHR18952">
    <property type="entry name" value="CARBONIC ANHYDRASE"/>
    <property type="match status" value="1"/>
</dbReference>